<dbReference type="AlphaFoldDB" id="A0A5C6NDC2"/>
<dbReference type="PANTHER" id="PTHR45784:SF3">
    <property type="entry name" value="C-TYPE LECTIN DOMAIN FAMILY 4 MEMBER K-LIKE-RELATED"/>
    <property type="match status" value="1"/>
</dbReference>
<dbReference type="InterPro" id="IPR016186">
    <property type="entry name" value="C-type_lectin-like/link_sf"/>
</dbReference>
<dbReference type="SUPFAM" id="SSF56436">
    <property type="entry name" value="C-type lectin-like"/>
    <property type="match status" value="2"/>
</dbReference>
<comment type="caution">
    <text evidence="3">The sequence shown here is derived from an EMBL/GenBank/DDBJ whole genome shotgun (WGS) entry which is preliminary data.</text>
</comment>
<sequence>MLMVTVEIRADELDAAQELCSQRGGDLASISDELQHSMIYNMTNDMNISFWIGLRDDVNSWRWSLNTSSHFVLRWEQSEPDNANSSEHCASISDIGSWRDRDCSVQMPFFCDDGVLVNLEKSWSEALAHCRTLSTDLSAEAWIGLYRVSWKWVDSTTSSFRPWAPNEPDNKNNAEGCVAMSGEHWYDRTCNLEMSVLCQLCIINHQTILTNNVNAYVLFEKVEKGSEPPEPADQEPQAQSQIFLKTKLRTECDLTHPDSRAHLSQQYTAALRQRGFSDVNVTIRNVCLMLMVTVEIRAGNNELDDDRS</sequence>
<gene>
    <name evidence="3" type="ORF">D4764_03G0005150</name>
</gene>
<dbReference type="Gene3D" id="3.10.100.10">
    <property type="entry name" value="Mannose-Binding Protein A, subunit A"/>
    <property type="match status" value="2"/>
</dbReference>
<dbReference type="PROSITE" id="PS50041">
    <property type="entry name" value="C_TYPE_LECTIN_2"/>
    <property type="match status" value="2"/>
</dbReference>
<keyword evidence="1" id="KW-1015">Disulfide bond</keyword>
<dbReference type="Pfam" id="PF00059">
    <property type="entry name" value="Lectin_C"/>
    <property type="match status" value="2"/>
</dbReference>
<evidence type="ECO:0000313" key="4">
    <source>
        <dbReference type="Proteomes" id="UP000324091"/>
    </source>
</evidence>
<evidence type="ECO:0000313" key="3">
    <source>
        <dbReference type="EMBL" id="TWW63507.1"/>
    </source>
</evidence>
<dbReference type="SMART" id="SM00034">
    <property type="entry name" value="CLECT"/>
    <property type="match status" value="2"/>
</dbReference>
<name>A0A5C6NDC2_9TELE</name>
<accession>A0A5C6NDC2</accession>
<proteinExistence type="predicted"/>
<protein>
    <recommendedName>
        <fullName evidence="2">C-type lectin domain-containing protein</fullName>
    </recommendedName>
</protein>
<dbReference type="Proteomes" id="UP000324091">
    <property type="component" value="Chromosome 3"/>
</dbReference>
<dbReference type="CDD" id="cd00037">
    <property type="entry name" value="CLECT"/>
    <property type="match status" value="1"/>
</dbReference>
<feature type="domain" description="C-type lectin" evidence="2">
    <location>
        <begin position="16"/>
        <end position="112"/>
    </location>
</feature>
<evidence type="ECO:0000256" key="1">
    <source>
        <dbReference type="ARBA" id="ARBA00023157"/>
    </source>
</evidence>
<organism evidence="3 4">
    <name type="scientific">Takifugu flavidus</name>
    <name type="common">sansaifugu</name>
    <dbReference type="NCBI Taxonomy" id="433684"/>
    <lineage>
        <taxon>Eukaryota</taxon>
        <taxon>Metazoa</taxon>
        <taxon>Chordata</taxon>
        <taxon>Craniata</taxon>
        <taxon>Vertebrata</taxon>
        <taxon>Euteleostomi</taxon>
        <taxon>Actinopterygii</taxon>
        <taxon>Neopterygii</taxon>
        <taxon>Teleostei</taxon>
        <taxon>Neoteleostei</taxon>
        <taxon>Acanthomorphata</taxon>
        <taxon>Eupercaria</taxon>
        <taxon>Tetraodontiformes</taxon>
        <taxon>Tetradontoidea</taxon>
        <taxon>Tetraodontidae</taxon>
        <taxon>Takifugu</taxon>
    </lineage>
</organism>
<dbReference type="InterPro" id="IPR018378">
    <property type="entry name" value="C-type_lectin_CS"/>
</dbReference>
<dbReference type="InterPro" id="IPR016187">
    <property type="entry name" value="CTDL_fold"/>
</dbReference>
<reference evidence="3 4" key="1">
    <citation type="submission" date="2019-04" db="EMBL/GenBank/DDBJ databases">
        <title>Chromosome genome assembly for Takifugu flavidus.</title>
        <authorList>
            <person name="Xiao S."/>
        </authorList>
    </citation>
    <scope>NUCLEOTIDE SEQUENCE [LARGE SCALE GENOMIC DNA]</scope>
    <source>
        <strain evidence="3">HTHZ2018</strain>
        <tissue evidence="3">Muscle</tissue>
    </source>
</reference>
<dbReference type="EMBL" id="RHFK02000016">
    <property type="protein sequence ID" value="TWW63507.1"/>
    <property type="molecule type" value="Genomic_DNA"/>
</dbReference>
<dbReference type="InterPro" id="IPR001304">
    <property type="entry name" value="C-type_lectin-like"/>
</dbReference>
<dbReference type="PANTHER" id="PTHR45784">
    <property type="entry name" value="C-TYPE LECTIN DOMAIN FAMILY 20 MEMBER A-RELATED"/>
    <property type="match status" value="1"/>
</dbReference>
<feature type="domain" description="C-type lectin" evidence="2">
    <location>
        <begin position="110"/>
        <end position="199"/>
    </location>
</feature>
<dbReference type="PROSITE" id="PS00615">
    <property type="entry name" value="C_TYPE_LECTIN_1"/>
    <property type="match status" value="1"/>
</dbReference>
<keyword evidence="4" id="KW-1185">Reference proteome</keyword>
<evidence type="ECO:0000259" key="2">
    <source>
        <dbReference type="PROSITE" id="PS50041"/>
    </source>
</evidence>